<reference evidence="10" key="1">
    <citation type="submission" date="2025-08" db="UniProtKB">
        <authorList>
            <consortium name="RefSeq"/>
        </authorList>
    </citation>
    <scope>IDENTIFICATION</scope>
    <source>
        <tissue evidence="10">Leaves</tissue>
    </source>
</reference>
<evidence type="ECO:0000256" key="3">
    <source>
        <dbReference type="ARBA" id="ARBA00022692"/>
    </source>
</evidence>
<evidence type="ECO:0000256" key="8">
    <source>
        <dbReference type="SAM" id="Phobius"/>
    </source>
</evidence>
<proteinExistence type="inferred from homology"/>
<feature type="transmembrane region" description="Helical" evidence="8">
    <location>
        <begin position="192"/>
        <end position="211"/>
    </location>
</feature>
<dbReference type="Proteomes" id="UP001652660">
    <property type="component" value="Chromosome 11e"/>
</dbReference>
<dbReference type="InterPro" id="IPR000109">
    <property type="entry name" value="POT_fam"/>
</dbReference>
<feature type="transmembrane region" description="Helical" evidence="8">
    <location>
        <begin position="66"/>
        <end position="84"/>
    </location>
</feature>
<feature type="transmembrane region" description="Helical" evidence="8">
    <location>
        <begin position="337"/>
        <end position="355"/>
    </location>
</feature>
<keyword evidence="4 8" id="KW-1133">Transmembrane helix</keyword>
<accession>A0ABM4W7T5</accession>
<evidence type="ECO:0000256" key="1">
    <source>
        <dbReference type="ARBA" id="ARBA00004141"/>
    </source>
</evidence>
<sequence>MAFLRIMVLLWADMLATYVMWIMQTYLTNVWKLGFTHAARIMNIYTGLTKFLPLVLFIFVDAGLGNYWNLLLSSTAFSIGLGFLSMSTPPVLHKATGTSKDNQIEKKPDEPKVNEPKFERSSKSFLYKFRRGPDGKLKYMPNLRTPSFMVNYHKRKKQQQQGESTPKTEVDISQLQFQPIEAMLALVQKERVKLLGACFIILVPVIGLIALPYIKPWSLRFGIPAICTLVATLAFLQGTGSYKGESKPDGSPVTNVLRVFVASTRKMFEDPKQYSELYENQDTNTPKLPHTKGLLSFLDKAAIQLTTEIEEPEKHRLRLCTRTEVEETKIIIRMMPIRITFVICGLITSVGNTYFVEQANHMNYKIGKLKLPNSVNLVFYEISKSLIKLIYTAIGRCLRGARKEKYAPSIGIALATIFSVLCCITASGIETRRIHVIRSHGLLDKPEDKIPLSVFVLLPQ</sequence>
<feature type="transmembrane region" description="Helical" evidence="8">
    <location>
        <begin position="6"/>
        <end position="27"/>
    </location>
</feature>
<comment type="subcellular location">
    <subcellularLocation>
        <location evidence="1">Membrane</location>
        <topology evidence="1">Multi-pass membrane protein</topology>
    </subcellularLocation>
</comment>
<evidence type="ECO:0000256" key="7">
    <source>
        <dbReference type="SAM" id="MobiDB-lite"/>
    </source>
</evidence>
<evidence type="ECO:0000313" key="9">
    <source>
        <dbReference type="Proteomes" id="UP001652660"/>
    </source>
</evidence>
<dbReference type="RefSeq" id="XP_071927860.1">
    <property type="nucleotide sequence ID" value="XM_072071759.1"/>
</dbReference>
<organism evidence="9 10">
    <name type="scientific">Coffea arabica</name>
    <name type="common">Arabian coffee</name>
    <dbReference type="NCBI Taxonomy" id="13443"/>
    <lineage>
        <taxon>Eukaryota</taxon>
        <taxon>Viridiplantae</taxon>
        <taxon>Streptophyta</taxon>
        <taxon>Embryophyta</taxon>
        <taxon>Tracheophyta</taxon>
        <taxon>Spermatophyta</taxon>
        <taxon>Magnoliopsida</taxon>
        <taxon>eudicotyledons</taxon>
        <taxon>Gunneridae</taxon>
        <taxon>Pentapetalae</taxon>
        <taxon>asterids</taxon>
        <taxon>lamiids</taxon>
        <taxon>Gentianales</taxon>
        <taxon>Rubiaceae</taxon>
        <taxon>Ixoroideae</taxon>
        <taxon>Gardenieae complex</taxon>
        <taxon>Bertiereae - Coffeeae clade</taxon>
        <taxon>Coffeeae</taxon>
        <taxon>Coffea</taxon>
    </lineage>
</organism>
<dbReference type="Pfam" id="PF00854">
    <property type="entry name" value="PTR2"/>
    <property type="match status" value="1"/>
</dbReference>
<comment type="similarity">
    <text evidence="2">Belongs to the major facilitator superfamily. Proton-dependent oligopeptide transporter (POT/PTR) (TC 2.A.17) family.</text>
</comment>
<feature type="region of interest" description="Disordered" evidence="7">
    <location>
        <begin position="94"/>
        <end position="119"/>
    </location>
</feature>
<evidence type="ECO:0000313" key="10">
    <source>
        <dbReference type="RefSeq" id="XP_071927860.1"/>
    </source>
</evidence>
<evidence type="ECO:0000256" key="5">
    <source>
        <dbReference type="ARBA" id="ARBA00023136"/>
    </source>
</evidence>
<evidence type="ECO:0000256" key="6">
    <source>
        <dbReference type="ARBA" id="ARBA00044504"/>
    </source>
</evidence>
<evidence type="ECO:0000256" key="2">
    <source>
        <dbReference type="ARBA" id="ARBA00005982"/>
    </source>
</evidence>
<keyword evidence="9" id="KW-1185">Reference proteome</keyword>
<keyword evidence="5 8" id="KW-0472">Membrane</keyword>
<dbReference type="PANTHER" id="PTHR11654">
    <property type="entry name" value="OLIGOPEPTIDE TRANSPORTER-RELATED"/>
    <property type="match status" value="1"/>
</dbReference>
<feature type="transmembrane region" description="Helical" evidence="8">
    <location>
        <begin position="39"/>
        <end position="60"/>
    </location>
</feature>
<protein>
    <submittedName>
        <fullName evidence="10">Protein NRT1/ PTR FAMILY 5.5-like isoform X2</fullName>
    </submittedName>
</protein>
<feature type="transmembrane region" description="Helical" evidence="8">
    <location>
        <begin position="217"/>
        <end position="236"/>
    </location>
</feature>
<feature type="compositionally biased region" description="Basic and acidic residues" evidence="7">
    <location>
        <begin position="102"/>
        <end position="119"/>
    </location>
</feature>
<evidence type="ECO:0000256" key="4">
    <source>
        <dbReference type="ARBA" id="ARBA00022989"/>
    </source>
</evidence>
<dbReference type="Gene3D" id="1.20.1250.20">
    <property type="entry name" value="MFS general substrate transporter like domains"/>
    <property type="match status" value="2"/>
</dbReference>
<feature type="transmembrane region" description="Helical" evidence="8">
    <location>
        <begin position="406"/>
        <end position="429"/>
    </location>
</feature>
<comment type="similarity">
    <text evidence="6">Belongs to the major facilitator superfamily. Phosphate:H(+) symporter (TC 2.A.1.9) family.</text>
</comment>
<dbReference type="GeneID" id="113717972"/>
<keyword evidence="3 8" id="KW-0812">Transmembrane</keyword>
<gene>
    <name evidence="10" type="primary">LOC113717972</name>
</gene>
<name>A0ABM4W7T5_COFAR</name>
<dbReference type="InterPro" id="IPR036259">
    <property type="entry name" value="MFS_trans_sf"/>
</dbReference>